<gene>
    <name evidence="1" type="ORF">VP1G_10380</name>
</gene>
<dbReference type="Proteomes" id="UP000078576">
    <property type="component" value="Unassembled WGS sequence"/>
</dbReference>
<dbReference type="AlphaFoldDB" id="A0A194VH86"/>
<keyword evidence="2" id="KW-1185">Reference proteome</keyword>
<sequence length="184" mass="20307">MPPNHVDDPERSRYRPILVAVQLTVDGLVRKQDVLANRPHLPAQHGIALAHELQVLHQLERVRVVHHDVIHIHRQHLEARPLQQPAHVPHVGQRRHAGGYAAPALLLGQLERGPQLEQRVPAQHGAHEGAVRLQDVVDLRQDAGEVVDPVQAQAAQHQVELAGPEGQALLVVQHLPRDGEGPVV</sequence>
<evidence type="ECO:0000313" key="2">
    <source>
        <dbReference type="Proteomes" id="UP000078576"/>
    </source>
</evidence>
<proteinExistence type="predicted"/>
<protein>
    <submittedName>
        <fullName evidence="1">NADH dehydrogenase [ubiquinone] 1 alpha subcomplex assembly factor 5</fullName>
    </submittedName>
</protein>
<reference evidence="2" key="1">
    <citation type="submission" date="2014-12" db="EMBL/GenBank/DDBJ databases">
        <title>Genome Sequence of Valsa Canker Pathogens Uncovers a Specific Adaption of Colonization on Woody Bark.</title>
        <authorList>
            <person name="Yin Z."/>
            <person name="Liu H."/>
            <person name="Gao X."/>
            <person name="Li Z."/>
            <person name="Song N."/>
            <person name="Ke X."/>
            <person name="Dai Q."/>
            <person name="Wu Y."/>
            <person name="Sun Y."/>
            <person name="Xu J.-R."/>
            <person name="Kang Z.K."/>
            <person name="Wang L."/>
            <person name="Huang L."/>
        </authorList>
    </citation>
    <scope>NUCLEOTIDE SEQUENCE [LARGE SCALE GENOMIC DNA]</scope>
    <source>
        <strain evidence="2">SXYL134</strain>
    </source>
</reference>
<dbReference type="EMBL" id="KN714877">
    <property type="protein sequence ID" value="KUI63238.1"/>
    <property type="molecule type" value="Genomic_DNA"/>
</dbReference>
<accession>A0A194VH86</accession>
<organism evidence="1 2">
    <name type="scientific">Cytospora mali</name>
    <name type="common">Apple Valsa canker fungus</name>
    <name type="synonym">Valsa mali</name>
    <dbReference type="NCBI Taxonomy" id="578113"/>
    <lineage>
        <taxon>Eukaryota</taxon>
        <taxon>Fungi</taxon>
        <taxon>Dikarya</taxon>
        <taxon>Ascomycota</taxon>
        <taxon>Pezizomycotina</taxon>
        <taxon>Sordariomycetes</taxon>
        <taxon>Sordariomycetidae</taxon>
        <taxon>Diaporthales</taxon>
        <taxon>Cytosporaceae</taxon>
        <taxon>Cytospora</taxon>
    </lineage>
</organism>
<name>A0A194VH86_CYTMA</name>
<evidence type="ECO:0000313" key="1">
    <source>
        <dbReference type="EMBL" id="KUI63238.1"/>
    </source>
</evidence>